<name>A0A0D3DFC4_BRAOL</name>
<evidence type="ECO:0008006" key="5">
    <source>
        <dbReference type="Google" id="ProtNLM"/>
    </source>
</evidence>
<feature type="region of interest" description="Disordered" evidence="1">
    <location>
        <begin position="1"/>
        <end position="23"/>
    </location>
</feature>
<keyword evidence="2" id="KW-0472">Membrane</keyword>
<dbReference type="STRING" id="109376.A0A0D3DFC4"/>
<evidence type="ECO:0000256" key="2">
    <source>
        <dbReference type="SAM" id="Phobius"/>
    </source>
</evidence>
<dbReference type="AlphaFoldDB" id="A0A0D3DFC4"/>
<evidence type="ECO:0000313" key="4">
    <source>
        <dbReference type="Proteomes" id="UP000032141"/>
    </source>
</evidence>
<dbReference type="Gene3D" id="1.10.510.10">
    <property type="entry name" value="Transferase(Phosphotransferase) domain 1"/>
    <property type="match status" value="1"/>
</dbReference>
<dbReference type="EnsemblPlants" id="Bo7g107720.1">
    <property type="protein sequence ID" value="Bo7g107720.1"/>
    <property type="gene ID" value="Bo7g107720"/>
</dbReference>
<keyword evidence="4" id="KW-1185">Reference proteome</keyword>
<feature type="transmembrane region" description="Helical" evidence="2">
    <location>
        <begin position="48"/>
        <end position="68"/>
    </location>
</feature>
<reference evidence="3" key="2">
    <citation type="submission" date="2015-03" db="UniProtKB">
        <authorList>
            <consortium name="EnsemblPlants"/>
        </authorList>
    </citation>
    <scope>IDENTIFICATION</scope>
</reference>
<keyword evidence="2" id="KW-1133">Transmembrane helix</keyword>
<accession>A0A0D3DFC4</accession>
<keyword evidence="2" id="KW-0812">Transmembrane</keyword>
<protein>
    <recommendedName>
        <fullName evidence="5">Protein kinase domain-containing protein</fullName>
    </recommendedName>
</protein>
<dbReference type="Proteomes" id="UP000032141">
    <property type="component" value="Chromosome C7"/>
</dbReference>
<evidence type="ECO:0000256" key="1">
    <source>
        <dbReference type="SAM" id="MobiDB-lite"/>
    </source>
</evidence>
<feature type="compositionally biased region" description="Basic and acidic residues" evidence="1">
    <location>
        <begin position="1"/>
        <end position="19"/>
    </location>
</feature>
<dbReference type="InterPro" id="IPR011009">
    <property type="entry name" value="Kinase-like_dom_sf"/>
</dbReference>
<organism evidence="3 4">
    <name type="scientific">Brassica oleracea var. oleracea</name>
    <dbReference type="NCBI Taxonomy" id="109376"/>
    <lineage>
        <taxon>Eukaryota</taxon>
        <taxon>Viridiplantae</taxon>
        <taxon>Streptophyta</taxon>
        <taxon>Embryophyta</taxon>
        <taxon>Tracheophyta</taxon>
        <taxon>Spermatophyta</taxon>
        <taxon>Magnoliopsida</taxon>
        <taxon>eudicotyledons</taxon>
        <taxon>Gunneridae</taxon>
        <taxon>Pentapetalae</taxon>
        <taxon>rosids</taxon>
        <taxon>malvids</taxon>
        <taxon>Brassicales</taxon>
        <taxon>Brassicaceae</taxon>
        <taxon>Brassiceae</taxon>
        <taxon>Brassica</taxon>
    </lineage>
</organism>
<dbReference type="Gramene" id="Bo7g107720.1">
    <property type="protein sequence ID" value="Bo7g107720.1"/>
    <property type="gene ID" value="Bo7g107720"/>
</dbReference>
<proteinExistence type="predicted"/>
<sequence>MEVVSDDLHGSHPSDDLHRSRPRSARDVVGIAFYVAPEVLRGSYSKEISIWSALIVLYLCGLVIAESLPEEEMKGLKTMFA</sequence>
<evidence type="ECO:0000313" key="3">
    <source>
        <dbReference type="EnsemblPlants" id="Bo7g107720.1"/>
    </source>
</evidence>
<dbReference type="HOGENOM" id="CLU_2577187_0_0_1"/>
<dbReference type="SUPFAM" id="SSF56112">
    <property type="entry name" value="Protein kinase-like (PK-like)"/>
    <property type="match status" value="1"/>
</dbReference>
<reference evidence="3 4" key="1">
    <citation type="journal article" date="2014" name="Genome Biol.">
        <title>Transcriptome and methylome profiling reveals relics of genome dominance in the mesopolyploid Brassica oleracea.</title>
        <authorList>
            <person name="Parkin I.A."/>
            <person name="Koh C."/>
            <person name="Tang H."/>
            <person name="Robinson S.J."/>
            <person name="Kagale S."/>
            <person name="Clarke W.E."/>
            <person name="Town C.D."/>
            <person name="Nixon J."/>
            <person name="Krishnakumar V."/>
            <person name="Bidwell S.L."/>
            <person name="Denoeud F."/>
            <person name="Belcram H."/>
            <person name="Links M.G."/>
            <person name="Just J."/>
            <person name="Clarke C."/>
            <person name="Bender T."/>
            <person name="Huebert T."/>
            <person name="Mason A.S."/>
            <person name="Pires J.C."/>
            <person name="Barker G."/>
            <person name="Moore J."/>
            <person name="Walley P.G."/>
            <person name="Manoli S."/>
            <person name="Batley J."/>
            <person name="Edwards D."/>
            <person name="Nelson M.N."/>
            <person name="Wang X."/>
            <person name="Paterson A.H."/>
            <person name="King G."/>
            <person name="Bancroft I."/>
            <person name="Chalhoub B."/>
            <person name="Sharpe A.G."/>
        </authorList>
    </citation>
    <scope>NUCLEOTIDE SEQUENCE</scope>
    <source>
        <strain evidence="3 4">cv. TO1000</strain>
    </source>
</reference>